<evidence type="ECO:0000259" key="1">
    <source>
        <dbReference type="Pfam" id="PF17667"/>
    </source>
</evidence>
<feature type="non-terminal residue" evidence="2">
    <location>
        <position position="1"/>
    </location>
</feature>
<keyword evidence="3" id="KW-1185">Reference proteome</keyword>
<dbReference type="InterPro" id="IPR040976">
    <property type="entry name" value="Pkinase_fungal"/>
</dbReference>
<feature type="non-terminal residue" evidence="2">
    <location>
        <position position="75"/>
    </location>
</feature>
<dbReference type="EMBL" id="JADNRY010000016">
    <property type="protein sequence ID" value="KAF9073803.1"/>
    <property type="molecule type" value="Genomic_DNA"/>
</dbReference>
<protein>
    <recommendedName>
        <fullName evidence="1">Fungal-type protein kinase domain-containing protein</fullName>
    </recommendedName>
</protein>
<dbReference type="Proteomes" id="UP000772434">
    <property type="component" value="Unassembled WGS sequence"/>
</dbReference>
<dbReference type="OrthoDB" id="3260094at2759"/>
<accession>A0A9P5UD34</accession>
<sequence length="75" mass="8696">IMRNDARRRFAFSLTIEDTTVRLWYHDRDTIVCSEPFDVHTVRMELVHVFLALGSASNADLGFDTTMRLVCMDSE</sequence>
<feature type="domain" description="Fungal-type protein kinase" evidence="1">
    <location>
        <begin position="1"/>
        <end position="70"/>
    </location>
</feature>
<gene>
    <name evidence="2" type="ORF">BDP27DRAFT_1197548</name>
</gene>
<proteinExistence type="predicted"/>
<dbReference type="AlphaFoldDB" id="A0A9P5UD34"/>
<reference evidence="2" key="1">
    <citation type="submission" date="2020-11" db="EMBL/GenBank/DDBJ databases">
        <authorList>
            <consortium name="DOE Joint Genome Institute"/>
            <person name="Ahrendt S."/>
            <person name="Riley R."/>
            <person name="Andreopoulos W."/>
            <person name="Labutti K."/>
            <person name="Pangilinan J."/>
            <person name="Ruiz-Duenas F.J."/>
            <person name="Barrasa J.M."/>
            <person name="Sanchez-Garcia M."/>
            <person name="Camarero S."/>
            <person name="Miyauchi S."/>
            <person name="Serrano A."/>
            <person name="Linde D."/>
            <person name="Babiker R."/>
            <person name="Drula E."/>
            <person name="Ayuso-Fernandez I."/>
            <person name="Pacheco R."/>
            <person name="Padilla G."/>
            <person name="Ferreira P."/>
            <person name="Barriuso J."/>
            <person name="Kellner H."/>
            <person name="Castanera R."/>
            <person name="Alfaro M."/>
            <person name="Ramirez L."/>
            <person name="Pisabarro A.G."/>
            <person name="Kuo A."/>
            <person name="Tritt A."/>
            <person name="Lipzen A."/>
            <person name="He G."/>
            <person name="Yan M."/>
            <person name="Ng V."/>
            <person name="Cullen D."/>
            <person name="Martin F."/>
            <person name="Rosso M.-N."/>
            <person name="Henrissat B."/>
            <person name="Hibbett D."/>
            <person name="Martinez A.T."/>
            <person name="Grigoriev I.V."/>
        </authorList>
    </citation>
    <scope>NUCLEOTIDE SEQUENCE</scope>
    <source>
        <strain evidence="2">AH 40177</strain>
    </source>
</reference>
<comment type="caution">
    <text evidence="2">The sequence shown here is derived from an EMBL/GenBank/DDBJ whole genome shotgun (WGS) entry which is preliminary data.</text>
</comment>
<dbReference type="Pfam" id="PF17667">
    <property type="entry name" value="Pkinase_fungal"/>
    <property type="match status" value="1"/>
</dbReference>
<evidence type="ECO:0000313" key="2">
    <source>
        <dbReference type="EMBL" id="KAF9073803.1"/>
    </source>
</evidence>
<evidence type="ECO:0000313" key="3">
    <source>
        <dbReference type="Proteomes" id="UP000772434"/>
    </source>
</evidence>
<name>A0A9P5UD34_9AGAR</name>
<organism evidence="2 3">
    <name type="scientific">Rhodocollybia butyracea</name>
    <dbReference type="NCBI Taxonomy" id="206335"/>
    <lineage>
        <taxon>Eukaryota</taxon>
        <taxon>Fungi</taxon>
        <taxon>Dikarya</taxon>
        <taxon>Basidiomycota</taxon>
        <taxon>Agaricomycotina</taxon>
        <taxon>Agaricomycetes</taxon>
        <taxon>Agaricomycetidae</taxon>
        <taxon>Agaricales</taxon>
        <taxon>Marasmiineae</taxon>
        <taxon>Omphalotaceae</taxon>
        <taxon>Rhodocollybia</taxon>
    </lineage>
</organism>